<dbReference type="InterPro" id="IPR034546">
    <property type="entry name" value="PAIR1"/>
</dbReference>
<reference evidence="2" key="2">
    <citation type="submission" date="2023-06" db="EMBL/GenBank/DDBJ databases">
        <authorList>
            <person name="Ma L."/>
            <person name="Liu K.-W."/>
            <person name="Li Z."/>
            <person name="Hsiao Y.-Y."/>
            <person name="Qi Y."/>
            <person name="Fu T."/>
            <person name="Tang G."/>
            <person name="Zhang D."/>
            <person name="Sun W.-H."/>
            <person name="Liu D.-K."/>
            <person name="Li Y."/>
            <person name="Chen G.-Z."/>
            <person name="Liu X.-D."/>
            <person name="Liao X.-Y."/>
            <person name="Jiang Y.-T."/>
            <person name="Yu X."/>
            <person name="Hao Y."/>
            <person name="Huang J."/>
            <person name="Zhao X.-W."/>
            <person name="Ke S."/>
            <person name="Chen Y.-Y."/>
            <person name="Wu W.-L."/>
            <person name="Hsu J.-L."/>
            <person name="Lin Y.-F."/>
            <person name="Huang M.-D."/>
            <person name="Li C.-Y."/>
            <person name="Huang L."/>
            <person name="Wang Z.-W."/>
            <person name="Zhao X."/>
            <person name="Zhong W.-Y."/>
            <person name="Peng D.-H."/>
            <person name="Ahmad S."/>
            <person name="Lan S."/>
            <person name="Zhang J.-S."/>
            <person name="Tsai W.-C."/>
            <person name="Van De Peer Y."/>
            <person name="Liu Z.-J."/>
        </authorList>
    </citation>
    <scope>NUCLEOTIDE SEQUENCE</scope>
    <source>
        <strain evidence="2">SCP</strain>
        <tissue evidence="2">Leaves</tissue>
    </source>
</reference>
<dbReference type="GO" id="GO:0070192">
    <property type="term" value="P:chromosome organization involved in meiotic cell cycle"/>
    <property type="evidence" value="ECO:0007669"/>
    <property type="project" value="InterPro"/>
</dbReference>
<dbReference type="AlphaFoldDB" id="A0AAV9A8K4"/>
<evidence type="ECO:0000313" key="2">
    <source>
        <dbReference type="EMBL" id="KAK1260468.1"/>
    </source>
</evidence>
<dbReference type="PANTHER" id="PTHR37695:SF1">
    <property type="entry name" value="RECOMBINATION INITIATION DEFECTS 3-RELATED"/>
    <property type="match status" value="1"/>
</dbReference>
<evidence type="ECO:0000256" key="1">
    <source>
        <dbReference type="SAM" id="MobiDB-lite"/>
    </source>
</evidence>
<accession>A0AAV9A8K4</accession>
<sequence>MEMQGIQQKMIVNDNSMQMMIKGDEEIKANLDESLKAIPNQLRKSSDHQRLQDISSVISTMPDQIEACLLRFQGELCNMFTKEVQVMANSIKHTRVSQPTSTIQPSERKSWNSTRSMPSSMMEITDAPLKAPRSSLILKMEPENLTSVRRKQASFTATNHKSNVKHEEILLIEQEKKIQIIIDSDEEFDGAFSCLLDEKKPGTGTTLAEEAKKRTLQILRKARKRKRKKDGVIILV</sequence>
<feature type="compositionally biased region" description="Polar residues" evidence="1">
    <location>
        <begin position="96"/>
        <end position="119"/>
    </location>
</feature>
<keyword evidence="3" id="KW-1185">Reference proteome</keyword>
<evidence type="ECO:0000313" key="3">
    <source>
        <dbReference type="Proteomes" id="UP001179952"/>
    </source>
</evidence>
<dbReference type="EMBL" id="JAUJYN010000011">
    <property type="protein sequence ID" value="KAK1260468.1"/>
    <property type="molecule type" value="Genomic_DNA"/>
</dbReference>
<reference evidence="2" key="1">
    <citation type="journal article" date="2023" name="Nat. Commun.">
        <title>Diploid and tetraploid genomes of Acorus and the evolution of monocots.</title>
        <authorList>
            <person name="Ma L."/>
            <person name="Liu K.W."/>
            <person name="Li Z."/>
            <person name="Hsiao Y.Y."/>
            <person name="Qi Y."/>
            <person name="Fu T."/>
            <person name="Tang G.D."/>
            <person name="Zhang D."/>
            <person name="Sun W.H."/>
            <person name="Liu D.K."/>
            <person name="Li Y."/>
            <person name="Chen G.Z."/>
            <person name="Liu X.D."/>
            <person name="Liao X.Y."/>
            <person name="Jiang Y.T."/>
            <person name="Yu X."/>
            <person name="Hao Y."/>
            <person name="Huang J."/>
            <person name="Zhao X.W."/>
            <person name="Ke S."/>
            <person name="Chen Y.Y."/>
            <person name="Wu W.L."/>
            <person name="Hsu J.L."/>
            <person name="Lin Y.F."/>
            <person name="Huang M.D."/>
            <person name="Li C.Y."/>
            <person name="Huang L."/>
            <person name="Wang Z.W."/>
            <person name="Zhao X."/>
            <person name="Zhong W.Y."/>
            <person name="Peng D.H."/>
            <person name="Ahmad S."/>
            <person name="Lan S."/>
            <person name="Zhang J.S."/>
            <person name="Tsai W.C."/>
            <person name="Van de Peer Y."/>
            <person name="Liu Z.J."/>
        </authorList>
    </citation>
    <scope>NUCLEOTIDE SEQUENCE</scope>
    <source>
        <strain evidence="2">SCP</strain>
    </source>
</reference>
<feature type="region of interest" description="Disordered" evidence="1">
    <location>
        <begin position="96"/>
        <end position="120"/>
    </location>
</feature>
<organism evidence="2 3">
    <name type="scientific">Acorus gramineus</name>
    <name type="common">Dwarf sweet flag</name>
    <dbReference type="NCBI Taxonomy" id="55184"/>
    <lineage>
        <taxon>Eukaryota</taxon>
        <taxon>Viridiplantae</taxon>
        <taxon>Streptophyta</taxon>
        <taxon>Embryophyta</taxon>
        <taxon>Tracheophyta</taxon>
        <taxon>Spermatophyta</taxon>
        <taxon>Magnoliopsida</taxon>
        <taxon>Liliopsida</taxon>
        <taxon>Acoraceae</taxon>
        <taxon>Acorus</taxon>
    </lineage>
</organism>
<dbReference type="Proteomes" id="UP001179952">
    <property type="component" value="Unassembled WGS sequence"/>
</dbReference>
<dbReference type="GO" id="GO:0009553">
    <property type="term" value="P:embryo sac development"/>
    <property type="evidence" value="ECO:0007669"/>
    <property type="project" value="TreeGrafter"/>
</dbReference>
<dbReference type="GO" id="GO:0042138">
    <property type="term" value="P:meiotic DNA double-strand break formation"/>
    <property type="evidence" value="ECO:0007669"/>
    <property type="project" value="TreeGrafter"/>
</dbReference>
<dbReference type="PANTHER" id="PTHR37695">
    <property type="entry name" value="RECOMBINATION INITIATION DEFECTS 3-RELATED"/>
    <property type="match status" value="1"/>
</dbReference>
<dbReference type="GO" id="GO:0005634">
    <property type="term" value="C:nucleus"/>
    <property type="evidence" value="ECO:0007669"/>
    <property type="project" value="TreeGrafter"/>
</dbReference>
<comment type="caution">
    <text evidence="2">The sequence shown here is derived from an EMBL/GenBank/DDBJ whole genome shotgun (WGS) entry which is preliminary data.</text>
</comment>
<gene>
    <name evidence="2" type="ORF">QJS04_geneDACA002031</name>
</gene>
<protein>
    <submittedName>
        <fullName evidence="2">Uncharacterized protein</fullName>
    </submittedName>
</protein>
<dbReference type="GO" id="GO:0009556">
    <property type="term" value="P:microsporogenesis"/>
    <property type="evidence" value="ECO:0007669"/>
    <property type="project" value="TreeGrafter"/>
</dbReference>
<name>A0AAV9A8K4_ACOGR</name>
<proteinExistence type="predicted"/>